<evidence type="ECO:0000313" key="15">
    <source>
        <dbReference type="EMBL" id="KAK0158621.1"/>
    </source>
</evidence>
<evidence type="ECO:0000256" key="4">
    <source>
        <dbReference type="ARBA" id="ARBA00022840"/>
    </source>
</evidence>
<organism evidence="15 16">
    <name type="scientific">Microctonus aethiopoides</name>
    <dbReference type="NCBI Taxonomy" id="144406"/>
    <lineage>
        <taxon>Eukaryota</taxon>
        <taxon>Metazoa</taxon>
        <taxon>Ecdysozoa</taxon>
        <taxon>Arthropoda</taxon>
        <taxon>Hexapoda</taxon>
        <taxon>Insecta</taxon>
        <taxon>Pterygota</taxon>
        <taxon>Neoptera</taxon>
        <taxon>Endopterygota</taxon>
        <taxon>Hymenoptera</taxon>
        <taxon>Apocrita</taxon>
        <taxon>Ichneumonoidea</taxon>
        <taxon>Braconidae</taxon>
        <taxon>Euphorinae</taxon>
        <taxon>Microctonus</taxon>
    </lineage>
</organism>
<keyword evidence="6" id="KW-1278">Translocase</keyword>
<dbReference type="PANTHER" id="PTHR30612">
    <property type="entry name" value="SECA INNER MEMBRANE COMPONENT OF SEC PROTEIN SECRETION SYSTEM"/>
    <property type="match status" value="1"/>
</dbReference>
<feature type="transmembrane region" description="Helical" evidence="10">
    <location>
        <begin position="1510"/>
        <end position="1533"/>
    </location>
</feature>
<dbReference type="GO" id="GO:0005524">
    <property type="term" value="F:ATP binding"/>
    <property type="evidence" value="ECO:0007669"/>
    <property type="project" value="UniProtKB-KW"/>
</dbReference>
<dbReference type="Gene3D" id="1.25.40.10">
    <property type="entry name" value="Tetratricopeptide repeat domain"/>
    <property type="match status" value="1"/>
</dbReference>
<dbReference type="SUPFAM" id="SSF48452">
    <property type="entry name" value="TPR-like"/>
    <property type="match status" value="1"/>
</dbReference>
<keyword evidence="7" id="KW-0811">Translocation</keyword>
<feature type="domain" description="SecA family profile" evidence="14">
    <location>
        <begin position="511"/>
        <end position="1147"/>
    </location>
</feature>
<evidence type="ECO:0000256" key="7">
    <source>
        <dbReference type="ARBA" id="ARBA00023010"/>
    </source>
</evidence>
<evidence type="ECO:0000256" key="10">
    <source>
        <dbReference type="SAM" id="Phobius"/>
    </source>
</evidence>
<feature type="domain" description="Helicase C-terminal" evidence="13">
    <location>
        <begin position="993"/>
        <end position="1154"/>
    </location>
</feature>
<dbReference type="Gene3D" id="3.40.50.300">
    <property type="entry name" value="P-loop containing nucleotide triphosphate hydrolases"/>
    <property type="match status" value="2"/>
</dbReference>
<dbReference type="SUPFAM" id="SSF81767">
    <property type="entry name" value="Pre-protein crosslinking domain of SecA"/>
    <property type="match status" value="1"/>
</dbReference>
<protein>
    <recommendedName>
        <fullName evidence="17">Protein translocase subunit SecA</fullName>
    </recommendedName>
</protein>
<dbReference type="PANTHER" id="PTHR30612:SF0">
    <property type="entry name" value="CHLOROPLAST PROTEIN-TRANSPORTING ATPASE"/>
    <property type="match status" value="1"/>
</dbReference>
<evidence type="ECO:0000256" key="2">
    <source>
        <dbReference type="ARBA" id="ARBA00022490"/>
    </source>
</evidence>
<evidence type="ECO:0000256" key="3">
    <source>
        <dbReference type="ARBA" id="ARBA00022741"/>
    </source>
</evidence>
<feature type="signal peptide" evidence="11">
    <location>
        <begin position="1"/>
        <end position="17"/>
    </location>
</feature>
<dbReference type="Pfam" id="PF01043">
    <property type="entry name" value="SecA_PP_bind"/>
    <property type="match status" value="1"/>
</dbReference>
<evidence type="ECO:0000259" key="14">
    <source>
        <dbReference type="PROSITE" id="PS51196"/>
    </source>
</evidence>
<gene>
    <name evidence="15" type="ORF">PV328_009599</name>
</gene>
<dbReference type="InterPro" id="IPR011990">
    <property type="entry name" value="TPR-like_helical_dom_sf"/>
</dbReference>
<evidence type="ECO:0000256" key="9">
    <source>
        <dbReference type="PROSITE-ProRule" id="PRU00339"/>
    </source>
</evidence>
<dbReference type="InterPro" id="IPR036670">
    <property type="entry name" value="SecA_X-link_sf"/>
</dbReference>
<dbReference type="InterPro" id="IPR044722">
    <property type="entry name" value="SecA_SF2_C"/>
</dbReference>
<proteinExistence type="predicted"/>
<sequence length="2270" mass="259379">MILIFITVVFCFVLTMSLLKKNQRNQCENAASSFKIDSTENIEGDQQKNDYLNLSSLKIILNNINRSTDSMNNHLVSSLISTADYDCSKCKSFDDTMEQLRCKRYAAECLQQIYHKYISHEFCEQYYFEIVPMLIGNNDILSVCAAMLKLDDYMSSTSNLNNKFRLIQTLSYCLTESSVNPLIFDKIASSEWRRELLTAALLQSFEEISNSNISFCVHKIDALNNILERNVVISIENVLETLIHFKNEWQFNIQFMNNVLFALCSQPFLLPFIKDSKNFNDAQIIVNQTIHREISSFISKFADEKEREEFLDITSNYDINLIDRLISTINKNNFSDIVSSLSILEDCGKKSSFKEKCLKELLQNFDTCIQWKYKLIFIMIKYSLVYKFPEYNNHPTDYSALLDAQYLKDIFTNSYKNKKNSTLPKFPEDLPFINELNIILTRFILNCSIKLKQTLKIIESFIQKLNSKIKIIQLINAFEILNDYECYLTDDNMDEISSMITLNDIQMELNKYVIKKTFPGTYEKSSEQLIQEFKELNSNETISNFDIDDYNYINLNIKPILILLTENKPINCWNKDHIEQWIKIFKLSLFNKETVLNNELLAVIKRTVELTTDVKLRDVQFLTAIQLLKCMKGKGRLAQVNTGEGKTIIIAVIAAYHALMGNKVDIITSSPLLAIPQSQQYKKFYSTLGLSVAHNIHSSSNYKCDIIYGTNNSFQADILRDEFRKQRIREGRKYDIAIVDEVDNMLIDENNHILMLSCTMPGMDYLGAILASIYIQIKYIASCLKEKHGRVYFLQQETAFDENGKAKDEVLVNEILIEQSKRDFIMQCTETHVRKLIRDNVEVDDTYPELQIPNHLRELISKVQLKKWINSAISSIFYYVNGEKYIIKDGKVVIVDANNTGVLKKTSAWSNGLHQFLQMKHGARIDAESMSTNYMSNVGIIKRYNKRIYGLTGTLGSNSTKQLLNKIYDVDSIIVPPFKMKQHKYMRPIIVNNINEWYMEIVKSCLRKLSNGQAVLIIMKFIRETEKVAEIFENSVGYDISKIKMYKTDTDSVVVEDKLKPGEIVITTNIAGRGTDFQLSKDIDKQGGLHVCLTFLPINSRVEEQNLGRTSRQGNCGTSQLVLYHQYESNIENLKSERNKKQDIAIERMLKDLTLIITKDTIFQKFCQVRDEIKFRNSFVKSIEEIAVEERFAIWLQINDSKIRDSNTEEVLRDFNIFCDKILLDDTYGKLIENPYIYTKIGNKYLSENKLDSAIDEYTLAIDLDSSFAESAYYNRAFALIKKYGENMKQHEYYINKAVDDLKAARKLIKKKQYSLNLLQNASDGEVFSRHISNRLNLYNIYNNSIEIAIGCDRAAINEQIDELKSKLTFEKISEENKKKMSETIEYLTKEKENIGVIGRAKLKGMDVRIDWYEDDYLPEDDKKSHENELEEFELNGWKSAFNISELPPIDWNSVIGLLTLGFTQLIVGAALAIFTLGAGASLAMSLIIEGISDIITAIKDGIINRDFNWATWAIQKAISITVSIICAGFSGIKDVVKTSCAGVKNVASLGTKVLTETSKQGWKIVAKKVGIELAKGVAKDVTVSLINYGIDKTLIPMIEEKIVDIIKDPIYKALINNPTVKIMLDLDNKNKNSHYENLIMSMGMKILNPQQNNKLKEIALDIAKRLADNKIKAFSAARQVATAGVALVRLSTLTSEFIDELNKSINERAERDKINQISSDKETDMQIDTNDEQESFEKINPEKSEDDIDLDKCDNEEEQVKLEKKIITPGNISSKLVKIVSKQMINIIKGKIIAPVINSGVNFTMEKITQSINDSLHNEIEDYRAYKRIINNQNKGFQKMKKKDDGKKFNNLNDGTMNRVDVLINDVANGGPAGLPHLGAISDAINRPIAVYNEQGKLKYIIGENKKGKPIEIQHSKVTGEDNNNIGHFTLKGNKEPFIKDPNKNMCLFNVIAEQVGTEPNKLKQSTLDIMKNNKEILSKQVLDITRLEIHQSDNLLYGGAQYNGTNPDQAKNFIINSNGRKGFDKDNPAHSDFHVPFKGNVIDQLNAVSDVTGKRVEVYDHKGNLKYIIGSDKKEGEPIKLQYNKPKGNTSDEYFSKLGSNDKYRLHDPTDMTFYKIINEQVGGNDADKLKADVSLKMNEQVIPKDARCIENESGRRGKSGYASADEQAFVTHYALQTESAKKAFDKLNQYNDTVNNTEEFTRQQVHISAAELNLPRTAYGGFWKNGKVKYTWPVTDVVLVLQHYPGQQNNPKARVHIQTTFPPRPRI</sequence>
<feature type="chain" id="PRO_5041346364" description="Protein translocase subunit SecA" evidence="11">
    <location>
        <begin position="18"/>
        <end position="2270"/>
    </location>
</feature>
<feature type="domain" description="Helicase ATP-binding" evidence="12">
    <location>
        <begin position="627"/>
        <end position="778"/>
    </location>
</feature>
<dbReference type="InterPro" id="IPR019734">
    <property type="entry name" value="TPR_rpt"/>
</dbReference>
<dbReference type="GO" id="GO:0006605">
    <property type="term" value="P:protein targeting"/>
    <property type="evidence" value="ECO:0007669"/>
    <property type="project" value="InterPro"/>
</dbReference>
<evidence type="ECO:0000256" key="1">
    <source>
        <dbReference type="ARBA" id="ARBA00022448"/>
    </source>
</evidence>
<comment type="caution">
    <text evidence="15">The sequence shown here is derived from an EMBL/GenBank/DDBJ whole genome shotgun (WGS) entry which is preliminary data.</text>
</comment>
<keyword evidence="5" id="KW-0653">Protein transport</keyword>
<keyword evidence="10" id="KW-0812">Transmembrane</keyword>
<dbReference type="InterPro" id="IPR011115">
    <property type="entry name" value="SecA_DEAD"/>
</dbReference>
<dbReference type="InterPro" id="IPR014018">
    <property type="entry name" value="SecA_motor_DEAD"/>
</dbReference>
<evidence type="ECO:0000313" key="16">
    <source>
        <dbReference type="Proteomes" id="UP001168990"/>
    </source>
</evidence>
<dbReference type="SUPFAM" id="SSF52540">
    <property type="entry name" value="P-loop containing nucleoside triphosphate hydrolases"/>
    <property type="match status" value="2"/>
</dbReference>
<evidence type="ECO:0008006" key="17">
    <source>
        <dbReference type="Google" id="ProtNLM"/>
    </source>
</evidence>
<feature type="repeat" description="TPR" evidence="9">
    <location>
        <begin position="1235"/>
        <end position="1268"/>
    </location>
</feature>
<dbReference type="InterPro" id="IPR027417">
    <property type="entry name" value="P-loop_NTPase"/>
</dbReference>
<keyword evidence="9" id="KW-0802">TPR repeat</keyword>
<dbReference type="EMBL" id="JAQQBS010001424">
    <property type="protein sequence ID" value="KAK0158621.1"/>
    <property type="molecule type" value="Genomic_DNA"/>
</dbReference>
<dbReference type="SMART" id="SM00487">
    <property type="entry name" value="DEXDc"/>
    <property type="match status" value="1"/>
</dbReference>
<keyword evidence="16" id="KW-1185">Reference proteome</keyword>
<dbReference type="Gene3D" id="3.90.1440.10">
    <property type="entry name" value="SecA, preprotein cross-linking domain"/>
    <property type="match status" value="1"/>
</dbReference>
<dbReference type="GO" id="GO:0016020">
    <property type="term" value="C:membrane"/>
    <property type="evidence" value="ECO:0007669"/>
    <property type="project" value="InterPro"/>
</dbReference>
<reference evidence="15" key="2">
    <citation type="submission" date="2023-03" db="EMBL/GenBank/DDBJ databases">
        <authorList>
            <person name="Inwood S.N."/>
            <person name="Skelly J.G."/>
            <person name="Guhlin J."/>
            <person name="Harrop T.W.R."/>
            <person name="Goldson S.G."/>
            <person name="Dearden P.K."/>
        </authorList>
    </citation>
    <scope>NUCLEOTIDE SEQUENCE</scope>
    <source>
        <strain evidence="15">Irish</strain>
        <tissue evidence="15">Whole body</tissue>
    </source>
</reference>
<keyword evidence="8 10" id="KW-0472">Membrane</keyword>
<evidence type="ECO:0000256" key="5">
    <source>
        <dbReference type="ARBA" id="ARBA00022927"/>
    </source>
</evidence>
<evidence type="ECO:0000256" key="8">
    <source>
        <dbReference type="ARBA" id="ARBA00023136"/>
    </source>
</evidence>
<dbReference type="PROSITE" id="PS51194">
    <property type="entry name" value="HELICASE_CTER"/>
    <property type="match status" value="1"/>
</dbReference>
<feature type="transmembrane region" description="Helical" evidence="10">
    <location>
        <begin position="1466"/>
        <end position="1489"/>
    </location>
</feature>
<dbReference type="Proteomes" id="UP001168990">
    <property type="component" value="Unassembled WGS sequence"/>
</dbReference>
<evidence type="ECO:0000259" key="13">
    <source>
        <dbReference type="PROSITE" id="PS51194"/>
    </source>
</evidence>
<dbReference type="InterPro" id="IPR014001">
    <property type="entry name" value="Helicase_ATP-bd"/>
</dbReference>
<evidence type="ECO:0000259" key="12">
    <source>
        <dbReference type="PROSITE" id="PS51192"/>
    </source>
</evidence>
<keyword evidence="2" id="KW-0963">Cytoplasm</keyword>
<name>A0AA39C645_9HYME</name>
<evidence type="ECO:0000256" key="11">
    <source>
        <dbReference type="SAM" id="SignalP"/>
    </source>
</evidence>
<dbReference type="InterPro" id="IPR001650">
    <property type="entry name" value="Helicase_C-like"/>
</dbReference>
<dbReference type="InterPro" id="IPR011130">
    <property type="entry name" value="SecA_preprotein_X-link_dom"/>
</dbReference>
<dbReference type="Pfam" id="PF21090">
    <property type="entry name" value="P-loop_SecA"/>
    <property type="match status" value="1"/>
</dbReference>
<keyword evidence="1" id="KW-0813">Transport</keyword>
<dbReference type="PROSITE" id="PS51192">
    <property type="entry name" value="HELICASE_ATP_BIND_1"/>
    <property type="match status" value="1"/>
</dbReference>
<dbReference type="Pfam" id="PF07517">
    <property type="entry name" value="SecA_DEAD"/>
    <property type="match status" value="1"/>
</dbReference>
<dbReference type="GO" id="GO:0006886">
    <property type="term" value="P:intracellular protein transport"/>
    <property type="evidence" value="ECO:0007669"/>
    <property type="project" value="InterPro"/>
</dbReference>
<dbReference type="GO" id="GO:0017038">
    <property type="term" value="P:protein import"/>
    <property type="evidence" value="ECO:0007669"/>
    <property type="project" value="InterPro"/>
</dbReference>
<dbReference type="PROSITE" id="PS51196">
    <property type="entry name" value="SECA_MOTOR_DEAD"/>
    <property type="match status" value="1"/>
</dbReference>
<dbReference type="PRINTS" id="PR00906">
    <property type="entry name" value="SECA"/>
</dbReference>
<reference evidence="15" key="1">
    <citation type="journal article" date="2023" name="bioRxiv">
        <title>Scaffold-level genome assemblies of two parasitoid biocontrol wasps reveal the parthenogenesis mechanism and an associated novel virus.</title>
        <authorList>
            <person name="Inwood S."/>
            <person name="Skelly J."/>
            <person name="Guhlin J."/>
            <person name="Harrop T."/>
            <person name="Goldson S."/>
            <person name="Dearden P."/>
        </authorList>
    </citation>
    <scope>NUCLEOTIDE SEQUENCE</scope>
    <source>
        <strain evidence="15">Irish</strain>
        <tissue evidence="15">Whole body</tissue>
    </source>
</reference>
<evidence type="ECO:0000256" key="6">
    <source>
        <dbReference type="ARBA" id="ARBA00022967"/>
    </source>
</evidence>
<dbReference type="InterPro" id="IPR000185">
    <property type="entry name" value="SecA"/>
</dbReference>
<dbReference type="SMART" id="SM00957">
    <property type="entry name" value="SecA_DEAD"/>
    <property type="match status" value="1"/>
</dbReference>
<keyword evidence="3" id="KW-0547">Nucleotide-binding</keyword>
<accession>A0AA39C645</accession>
<keyword evidence="11" id="KW-0732">Signal</keyword>
<keyword evidence="4" id="KW-0067">ATP-binding</keyword>
<dbReference type="PROSITE" id="PS50005">
    <property type="entry name" value="TPR"/>
    <property type="match status" value="1"/>
</dbReference>
<keyword evidence="10" id="KW-1133">Transmembrane helix</keyword>